<comment type="caution">
    <text evidence="3">The sequence shown here is derived from an EMBL/GenBank/DDBJ whole genome shotgun (WGS) entry which is preliminary data.</text>
</comment>
<accession>A0ABP8IT82</accession>
<dbReference type="RefSeq" id="WP_345220320.1">
    <property type="nucleotide sequence ID" value="NZ_BAABHA010000001.1"/>
</dbReference>
<dbReference type="Pfam" id="PF18962">
    <property type="entry name" value="Por_Secre_tail"/>
    <property type="match status" value="1"/>
</dbReference>
<dbReference type="NCBIfam" id="TIGR04183">
    <property type="entry name" value="Por_Secre_tail"/>
    <property type="match status" value="1"/>
</dbReference>
<evidence type="ECO:0000313" key="4">
    <source>
        <dbReference type="Proteomes" id="UP001500454"/>
    </source>
</evidence>
<dbReference type="Pfam" id="PF10162">
    <property type="entry name" value="G8"/>
    <property type="match status" value="1"/>
</dbReference>
<dbReference type="EMBL" id="BAABHA010000001">
    <property type="protein sequence ID" value="GAA4371787.1"/>
    <property type="molecule type" value="Genomic_DNA"/>
</dbReference>
<feature type="region of interest" description="Disordered" evidence="1">
    <location>
        <begin position="1"/>
        <end position="33"/>
    </location>
</feature>
<organism evidence="3 4">
    <name type="scientific">Hymenobacter koreensis</name>
    <dbReference type="NCBI Taxonomy" id="1084523"/>
    <lineage>
        <taxon>Bacteria</taxon>
        <taxon>Pseudomonadati</taxon>
        <taxon>Bacteroidota</taxon>
        <taxon>Cytophagia</taxon>
        <taxon>Cytophagales</taxon>
        <taxon>Hymenobacteraceae</taxon>
        <taxon>Hymenobacter</taxon>
    </lineage>
</organism>
<dbReference type="Proteomes" id="UP001500454">
    <property type="component" value="Unassembled WGS sequence"/>
</dbReference>
<feature type="domain" description="G8" evidence="2">
    <location>
        <begin position="63"/>
        <end position="201"/>
    </location>
</feature>
<evidence type="ECO:0000256" key="1">
    <source>
        <dbReference type="SAM" id="MobiDB-lite"/>
    </source>
</evidence>
<evidence type="ECO:0000259" key="2">
    <source>
        <dbReference type="PROSITE" id="PS51484"/>
    </source>
</evidence>
<feature type="compositionally biased region" description="Low complexity" evidence="1">
    <location>
        <begin position="17"/>
        <end position="33"/>
    </location>
</feature>
<gene>
    <name evidence="3" type="ORF">GCM10023186_00640</name>
</gene>
<dbReference type="InterPro" id="IPR026444">
    <property type="entry name" value="Secre_tail"/>
</dbReference>
<evidence type="ECO:0000313" key="3">
    <source>
        <dbReference type="EMBL" id="GAA4371787.1"/>
    </source>
</evidence>
<dbReference type="PROSITE" id="PS51484">
    <property type="entry name" value="G8"/>
    <property type="match status" value="1"/>
</dbReference>
<keyword evidence="4" id="KW-1185">Reference proteome</keyword>
<sequence>MNTQAQQRPAVYTTEVSASPALSAPQQATPRAAATVRAPRVARRGIQAAISSTATGGNWSDAATWTGGVVPTAADDVTIVGGATVTLDVAASCASLTVATAGSLLTSATTGYTLQVAGSVTNNGTLDLSASSAIGSSLRFTGPGDVTFTGTGTTDLQSVTLAKAVRDDVVDMNLPAFTVQGGAPDLQGFLLTRTTATPAADDMTGTLKISGTATISARVFGNAAAYVIPATGSFWLNNPNYTVVAQTGSPTVNGLLRISAGTFNVGSSSGNSLAFGASSAYIMEGGTLNTAGRFTNFTGAATVSGTMTFLMSGGTLNVSTVGNASATPSFGVNGATTISGGSINLVQRSTNAAPLDYYVAGNYTFTGGTLNVGTAATATNFDFRIRGNAPNITIDNTNNAKSALLAGQTNPFGTVLINTGATLNLNGAILLQLGAAITNNGTLTGTATGSRLYFQGSVAQSIGGTGTVTSPLVQITFQNSGPGVTLGMPIVTRNVAMFRGNVINANNLTLQSTSTALAVVSFGLNAPTASAGSFDVAPTFDITSSGLYLIYNPELAARTTGTEVPPSRTVYFLDINNPQGITLAGGDLTVNGASSTASTLTLTAGIVTTSAASKLIIGKAAAVLPTGSATSYVKGPLGITVNSATAVSRTFAVGDATGWRPVVVGGITNTADQTYTATVIAGATGGTGAQLALNPTRYVRLENTANLPATATVQLSYGADDTSVNATTAVVAQAPTATGTYVSRGGAPVTTPITGIVSTQNIVPGNDFFVLAAPSACNAAFTYASATYCTTGTNPTPTITGDANGVFSSTTGLTIDAATGAIALATSTPGTYTVTYTAPGTCTATATVTITAPATAGFSYAATSYCTSATATATPTLTTGATAGTFSSTTGLTIDATTGAITPSTSTPGTYTVTNTVAASGGCAAVTATATVTITAPATAAFSYANATYCTTATAAVAPSLATGATAGTFSSTSGLTIDAATGAITPSTSTPGTYTVTNTVAASGACAAVTATATVTITAPATAGFSYPATASYCAGGTNTVTPALATGASAGTFSSTTGLTLNATTGAITLATSVAGTYTVTNTVAASGGCAAVTATATVTVNPTPARPTVTVQYTTPGTAILTSSSATGNQWLLNGAPIAGATGQTYTALGNTQPGAYTVVVTGTGGCASQASLPLTVTATQKPLAGSSLSVFPNPTRDGRLTVELSGYRKLAELTVLDATGRVVYRSEVKPNANGFTQQAVDLSSLPRGMYVLRLVTEGGTDTRRIVRE</sequence>
<reference evidence="4" key="1">
    <citation type="journal article" date="2019" name="Int. J. Syst. Evol. Microbiol.">
        <title>The Global Catalogue of Microorganisms (GCM) 10K type strain sequencing project: providing services to taxonomists for standard genome sequencing and annotation.</title>
        <authorList>
            <consortium name="The Broad Institute Genomics Platform"/>
            <consortium name="The Broad Institute Genome Sequencing Center for Infectious Disease"/>
            <person name="Wu L."/>
            <person name="Ma J."/>
        </authorList>
    </citation>
    <scope>NUCLEOTIDE SEQUENCE [LARGE SCALE GENOMIC DNA]</scope>
    <source>
        <strain evidence="4">JCM 17924</strain>
    </source>
</reference>
<protein>
    <recommendedName>
        <fullName evidence="2">G8 domain-containing protein</fullName>
    </recommendedName>
</protein>
<proteinExistence type="predicted"/>
<name>A0ABP8IT82_9BACT</name>
<dbReference type="InterPro" id="IPR019316">
    <property type="entry name" value="G8_domain"/>
</dbReference>